<gene>
    <name evidence="2" type="ORF">Smic_29540</name>
</gene>
<feature type="domain" description="HTH cro/C1-type" evidence="1">
    <location>
        <begin position="41"/>
        <end position="96"/>
    </location>
</feature>
<dbReference type="Proteomes" id="UP000498740">
    <property type="component" value="Unassembled WGS sequence"/>
</dbReference>
<dbReference type="Pfam" id="PF13560">
    <property type="entry name" value="HTH_31"/>
    <property type="match status" value="1"/>
</dbReference>
<evidence type="ECO:0000313" key="3">
    <source>
        <dbReference type="Proteomes" id="UP000498740"/>
    </source>
</evidence>
<evidence type="ECO:0000313" key="2">
    <source>
        <dbReference type="EMBL" id="GFN04398.1"/>
    </source>
</evidence>
<dbReference type="Gene3D" id="1.10.260.40">
    <property type="entry name" value="lambda repressor-like DNA-binding domains"/>
    <property type="match status" value="1"/>
</dbReference>
<dbReference type="EMBL" id="BLWD01000001">
    <property type="protein sequence ID" value="GFN04398.1"/>
    <property type="molecule type" value="Genomic_DNA"/>
</dbReference>
<comment type="caution">
    <text evidence="2">The sequence shown here is derived from an EMBL/GenBank/DDBJ whole genome shotgun (WGS) entry which is preliminary data.</text>
</comment>
<proteinExistence type="predicted"/>
<name>A0A7J0CQ08_STRMI</name>
<dbReference type="AlphaFoldDB" id="A0A7J0CQ08"/>
<organism evidence="2 3">
    <name type="scientific">Streptomyces microflavus</name>
    <name type="common">Streptomyces lipmanii</name>
    <dbReference type="NCBI Taxonomy" id="1919"/>
    <lineage>
        <taxon>Bacteria</taxon>
        <taxon>Bacillati</taxon>
        <taxon>Actinomycetota</taxon>
        <taxon>Actinomycetes</taxon>
        <taxon>Kitasatosporales</taxon>
        <taxon>Streptomycetaceae</taxon>
        <taxon>Streptomyces</taxon>
    </lineage>
</organism>
<dbReference type="InterPro" id="IPR001387">
    <property type="entry name" value="Cro/C1-type_HTH"/>
</dbReference>
<dbReference type="InterPro" id="IPR010982">
    <property type="entry name" value="Lambda_DNA-bd_dom_sf"/>
</dbReference>
<dbReference type="Pfam" id="PF19054">
    <property type="entry name" value="DUF5753"/>
    <property type="match status" value="1"/>
</dbReference>
<dbReference type="InterPro" id="IPR043917">
    <property type="entry name" value="DUF5753"/>
</dbReference>
<accession>A0A7J0CQ08</accession>
<reference evidence="2 3" key="1">
    <citation type="submission" date="2020-05" db="EMBL/GenBank/DDBJ databases">
        <title>Whole genome shotgun sequence of Streptomyces microflavus NBRC 13062.</title>
        <authorList>
            <person name="Komaki H."/>
            <person name="Tamura T."/>
        </authorList>
    </citation>
    <scope>NUCLEOTIDE SEQUENCE [LARGE SCALE GENOMIC DNA]</scope>
    <source>
        <strain evidence="2 3">NBRC 13062</strain>
    </source>
</reference>
<sequence>MRPAVPTLRTMADEDVSEPDLDLDIDPADDSSAVMAAVGRQIKLWREAAGLRAAELGTAIGYSEDLVYKVEGGRRIPKPEFLDGTDRAVGAGGKISAMKKDVAEARYPKKVKDLAKLEREAVELGAYGNHNVHGLLQTAEYARVLYEMRRPAFGPDEVERYVAARMARQDIFRRKPLTMLTFVQEEVTIRRPLGGRAVLRRQLEHLLEIGQLRNVEIQVMPTDREDHAGMGGQLQLLKFKDGTAVGHWEGQLFNRLTFDPKEVRILEQRLGLVRAQGLTPRESLAFIEKVLGET</sequence>
<evidence type="ECO:0000259" key="1">
    <source>
        <dbReference type="SMART" id="SM00530"/>
    </source>
</evidence>
<protein>
    <submittedName>
        <fullName evidence="2">Transcriptional regulator</fullName>
    </submittedName>
</protein>
<dbReference type="SUPFAM" id="SSF47413">
    <property type="entry name" value="lambda repressor-like DNA-binding domains"/>
    <property type="match status" value="1"/>
</dbReference>
<dbReference type="SMART" id="SM00530">
    <property type="entry name" value="HTH_XRE"/>
    <property type="match status" value="1"/>
</dbReference>
<dbReference type="GO" id="GO:0003677">
    <property type="term" value="F:DNA binding"/>
    <property type="evidence" value="ECO:0007669"/>
    <property type="project" value="InterPro"/>
</dbReference>
<dbReference type="CDD" id="cd00093">
    <property type="entry name" value="HTH_XRE"/>
    <property type="match status" value="1"/>
</dbReference>